<dbReference type="InterPro" id="IPR001584">
    <property type="entry name" value="Integrase_cat-core"/>
</dbReference>
<organism evidence="11 12">
    <name type="scientific">Plutella xylostella</name>
    <name type="common">Diamondback moth</name>
    <name type="synonym">Plutella maculipennis</name>
    <dbReference type="NCBI Taxonomy" id="51655"/>
    <lineage>
        <taxon>Eukaryota</taxon>
        <taxon>Metazoa</taxon>
        <taxon>Ecdysozoa</taxon>
        <taxon>Arthropoda</taxon>
        <taxon>Hexapoda</taxon>
        <taxon>Insecta</taxon>
        <taxon>Pterygota</taxon>
        <taxon>Neoptera</taxon>
        <taxon>Endopterygota</taxon>
        <taxon>Lepidoptera</taxon>
        <taxon>Glossata</taxon>
        <taxon>Ditrysia</taxon>
        <taxon>Yponomeutoidea</taxon>
        <taxon>Plutellidae</taxon>
        <taxon>Plutella</taxon>
    </lineage>
</organism>
<keyword evidence="4" id="KW-0540">Nuclease</keyword>
<dbReference type="CDD" id="cd09274">
    <property type="entry name" value="RNase_HI_RT_Ty3"/>
    <property type="match status" value="1"/>
</dbReference>
<dbReference type="PROSITE" id="PS50878">
    <property type="entry name" value="RT_POL"/>
    <property type="match status" value="1"/>
</dbReference>
<evidence type="ECO:0000256" key="4">
    <source>
        <dbReference type="ARBA" id="ARBA00022722"/>
    </source>
</evidence>
<evidence type="ECO:0000313" key="12">
    <source>
        <dbReference type="Proteomes" id="UP000823941"/>
    </source>
</evidence>
<keyword evidence="12" id="KW-1185">Reference proteome</keyword>
<dbReference type="InterPro" id="IPR036397">
    <property type="entry name" value="RNaseH_sf"/>
</dbReference>
<comment type="caution">
    <text evidence="11">The sequence shown here is derived from an EMBL/GenBank/DDBJ whole genome shotgun (WGS) entry which is preliminary data.</text>
</comment>
<feature type="domain" description="Reverse transcriptase" evidence="9">
    <location>
        <begin position="472"/>
        <end position="649"/>
    </location>
</feature>
<dbReference type="InterPro" id="IPR041373">
    <property type="entry name" value="RT_RNaseH"/>
</dbReference>
<dbReference type="Gene3D" id="3.30.70.270">
    <property type="match status" value="2"/>
</dbReference>
<dbReference type="Pfam" id="PF17921">
    <property type="entry name" value="Integrase_H2C2"/>
    <property type="match status" value="1"/>
</dbReference>
<keyword evidence="7" id="KW-0695">RNA-directed DNA polymerase</keyword>
<feature type="compositionally biased region" description="Polar residues" evidence="8">
    <location>
        <begin position="276"/>
        <end position="292"/>
    </location>
</feature>
<dbReference type="EMBL" id="JAHIBW010000017">
    <property type="protein sequence ID" value="KAG7303117.1"/>
    <property type="molecule type" value="Genomic_DNA"/>
</dbReference>
<dbReference type="Pfam" id="PF17917">
    <property type="entry name" value="RT_RNaseH"/>
    <property type="match status" value="1"/>
</dbReference>
<gene>
    <name evidence="11" type="ORF">JYU34_013146</name>
</gene>
<dbReference type="SUPFAM" id="SSF56672">
    <property type="entry name" value="DNA/RNA polymerases"/>
    <property type="match status" value="1"/>
</dbReference>
<dbReference type="InterPro" id="IPR043502">
    <property type="entry name" value="DNA/RNA_pol_sf"/>
</dbReference>
<dbReference type="PANTHER" id="PTHR37984">
    <property type="entry name" value="PROTEIN CBG26694"/>
    <property type="match status" value="1"/>
</dbReference>
<evidence type="ECO:0000256" key="8">
    <source>
        <dbReference type="SAM" id="MobiDB-lite"/>
    </source>
</evidence>
<dbReference type="InterPro" id="IPR041588">
    <property type="entry name" value="Integrase_H2C2"/>
</dbReference>
<keyword evidence="2" id="KW-0808">Transferase</keyword>
<dbReference type="EC" id="2.7.7.49" evidence="1"/>
<evidence type="ECO:0000256" key="6">
    <source>
        <dbReference type="ARBA" id="ARBA00022801"/>
    </source>
</evidence>
<keyword evidence="6" id="KW-0378">Hydrolase</keyword>
<dbReference type="PROSITE" id="PS50994">
    <property type="entry name" value="INTEGRASE"/>
    <property type="match status" value="1"/>
</dbReference>
<dbReference type="PANTHER" id="PTHR37984:SF11">
    <property type="entry name" value="INTEGRASE CATALYTIC DOMAIN-CONTAINING PROTEIN"/>
    <property type="match status" value="1"/>
</dbReference>
<protein>
    <recommendedName>
        <fullName evidence="1">RNA-directed DNA polymerase</fullName>
        <ecNumber evidence="1">2.7.7.49</ecNumber>
    </recommendedName>
</protein>
<evidence type="ECO:0000259" key="9">
    <source>
        <dbReference type="PROSITE" id="PS50878"/>
    </source>
</evidence>
<dbReference type="SUPFAM" id="SSF53098">
    <property type="entry name" value="Ribonuclease H-like"/>
    <property type="match status" value="1"/>
</dbReference>
<dbReference type="Gene3D" id="3.30.420.10">
    <property type="entry name" value="Ribonuclease H-like superfamily/Ribonuclease H"/>
    <property type="match status" value="1"/>
</dbReference>
<dbReference type="CDD" id="cd00303">
    <property type="entry name" value="retropepsin_like"/>
    <property type="match status" value="1"/>
</dbReference>
<sequence>MSSTALTLENFECDGDATSVVARWQRWKRALYIFLDASGTEKSEVKRAKLLHFGGFDLQEIYYNIPGANAEPDNDVDVFKVAIEKLDAYFAPKQSKIYERHVFRLMKQETGEKFEKFVVRLRQQAEKCQFHDSNENIMDQIAEKCSNIELRKKILKTGDAITLDQIIMEANTLESVDKQLEEFVGNRNTFTNQSVNKIESRRLNFWNKKPDTHNTPCGRCGNQTHNSFDINCPARAKECLKCGIKGHFRQFCRTKYPTKRKFGNDNNSNDNKSKTFRPNTTRTSEVNQVDQQSNERDPQEKMYVFHIDDDVEFDCSIGGVKTKVLVDSGCKLNLLTESTWNNLKSSQVSIHNQIANPEVTLVAYGSNTPLDIIGSFEAHIIVGNKTQDATFYVIKNGTKNLLGKNSAMSLGILKIGIDDINNVSTEVFPKFKNIMIELPIDDNIQPISQPYRRIPIPLEEKVSEKIDELVKRDIIEEVRGSSKWVSPIVPILKENGEVRVCVDMRRANEAIVRENHPLPTMDKLLPQVRQAKYFTKLDIKDAFHQIEIHPDSRHITTFIASKGLFRYKRLMFGISCAPEIFQKILERMLLGCEGVVNFIDDILTFGKDSVEHDIRLQKVMQTLEENNVVLRKEKCIFKVTKVCFLGHELTSEGVRPLPKYVDTIQQFRPPTTMAELQSFLGLVNYVSKWIPNYATLTEPLKTLLRNKNTAGSDISKIWGTQQQEAFNNLKFALQHIPTLGYYNVNDRTVVIADASPVALGAVLIQIDDKGARIIAYGHKTLTGCERRYCQTEKEALALVWAVEHFHMFLYGKDFELVTDHKPLEVIFGPKSKPCARIERWILRLQSYRYKVVYKPGKSNIADPLSRLCDLPDRPVPEMRDNHVHQIVEFTRPKAVSMQEIIDSSGHDQEIKKVKAGIFNGDWDEEVKLYRIFQNELCFYEGILLRGTRIVIPAKLRERVLQAAHEGHPGIVAMKARLRTKVWWPGCDKDAEKIVKCCKGCTLVAAPNPPNPLKRRCLPEEPWVDIAIDLMGPLPSNEFILVVVDYFSRYKEIKICRKITSTEIINHLKEIFSRVGHPLTITADNGRQFTSLEFKEFCEERNITLHSTIPYWPQQNGEVERQNRDILKRLKISQTERKNWKESLLEYLIMYNSTPHSVTGKTPSELFYRRKFRDKIPMVTDAGNKSEDSTKVKDRDQEWKEKGKIYADRKRRAQECDLEPGDKVYVKNMIKENKLSLNYDPTSHTVRKCVGGDLEVQNDETGQTYRRNIVHLKKVQGQWTVHNKVAEEEEDGSDESSQ</sequence>
<dbReference type="InterPro" id="IPR043128">
    <property type="entry name" value="Rev_trsase/Diguanyl_cyclase"/>
</dbReference>
<dbReference type="InterPro" id="IPR021109">
    <property type="entry name" value="Peptidase_aspartic_dom_sf"/>
</dbReference>
<keyword evidence="3" id="KW-0548">Nucleotidyltransferase</keyword>
<dbReference type="InterPro" id="IPR000477">
    <property type="entry name" value="RT_dom"/>
</dbReference>
<keyword evidence="5" id="KW-0255">Endonuclease</keyword>
<dbReference type="SUPFAM" id="SSF50630">
    <property type="entry name" value="Acid proteases"/>
    <property type="match status" value="1"/>
</dbReference>
<proteinExistence type="predicted"/>
<dbReference type="Pfam" id="PF00665">
    <property type="entry name" value="rve"/>
    <property type="match status" value="1"/>
</dbReference>
<feature type="region of interest" description="Disordered" evidence="8">
    <location>
        <begin position="259"/>
        <end position="299"/>
    </location>
</feature>
<name>A0ABQ7QD14_PLUXY</name>
<feature type="domain" description="Integrase catalytic" evidence="10">
    <location>
        <begin position="1017"/>
        <end position="1170"/>
    </location>
</feature>
<dbReference type="CDD" id="cd01647">
    <property type="entry name" value="RT_LTR"/>
    <property type="match status" value="1"/>
</dbReference>
<reference evidence="11 12" key="1">
    <citation type="submission" date="2021-06" db="EMBL/GenBank/DDBJ databases">
        <title>A haploid diamondback moth (Plutella xylostella L.) genome assembly resolves 31 chromosomes and identifies a diamide resistance mutation.</title>
        <authorList>
            <person name="Ward C.M."/>
            <person name="Perry K.D."/>
            <person name="Baker G."/>
            <person name="Powis K."/>
            <person name="Heckel D.G."/>
            <person name="Baxter S.W."/>
        </authorList>
    </citation>
    <scope>NUCLEOTIDE SEQUENCE [LARGE SCALE GENOMIC DNA]</scope>
    <source>
        <strain evidence="11 12">LV</strain>
        <tissue evidence="11">Single pupa</tissue>
    </source>
</reference>
<dbReference type="Gene3D" id="2.40.70.10">
    <property type="entry name" value="Acid Proteases"/>
    <property type="match status" value="1"/>
</dbReference>
<evidence type="ECO:0000259" key="10">
    <source>
        <dbReference type="PROSITE" id="PS50994"/>
    </source>
</evidence>
<evidence type="ECO:0000256" key="3">
    <source>
        <dbReference type="ARBA" id="ARBA00022695"/>
    </source>
</evidence>
<dbReference type="InterPro" id="IPR012337">
    <property type="entry name" value="RNaseH-like_sf"/>
</dbReference>
<evidence type="ECO:0000256" key="1">
    <source>
        <dbReference type="ARBA" id="ARBA00012493"/>
    </source>
</evidence>
<dbReference type="Pfam" id="PF00078">
    <property type="entry name" value="RVT_1"/>
    <property type="match status" value="1"/>
</dbReference>
<evidence type="ECO:0000256" key="2">
    <source>
        <dbReference type="ARBA" id="ARBA00022679"/>
    </source>
</evidence>
<accession>A0ABQ7QD14</accession>
<dbReference type="Gene3D" id="3.10.10.10">
    <property type="entry name" value="HIV Type 1 Reverse Transcriptase, subunit A, domain 1"/>
    <property type="match status" value="1"/>
</dbReference>
<evidence type="ECO:0000256" key="5">
    <source>
        <dbReference type="ARBA" id="ARBA00022759"/>
    </source>
</evidence>
<evidence type="ECO:0000313" key="11">
    <source>
        <dbReference type="EMBL" id="KAG7303117.1"/>
    </source>
</evidence>
<dbReference type="Proteomes" id="UP000823941">
    <property type="component" value="Chromosome 17"/>
</dbReference>
<evidence type="ECO:0000256" key="7">
    <source>
        <dbReference type="ARBA" id="ARBA00022918"/>
    </source>
</evidence>
<dbReference type="Gene3D" id="1.10.340.70">
    <property type="match status" value="1"/>
</dbReference>
<dbReference type="InterPro" id="IPR050951">
    <property type="entry name" value="Retrovirus_Pol_polyprotein"/>
</dbReference>